<sequence length="74" mass="8200">MRRSKFVYRTPEPGETLCPMDDGRRAMSDNSQFSSVSGTHRTALVAQTCMSWRDSGDSTVKPNADDAHHGRLAD</sequence>
<evidence type="ECO:0000313" key="2">
    <source>
        <dbReference type="EMBL" id="PTQ33678.1"/>
    </source>
</evidence>
<evidence type="ECO:0000313" key="3">
    <source>
        <dbReference type="Proteomes" id="UP000244005"/>
    </source>
</evidence>
<reference evidence="3" key="1">
    <citation type="journal article" date="2017" name="Cell">
        <title>Insights into land plant evolution garnered from the Marchantia polymorpha genome.</title>
        <authorList>
            <person name="Bowman J.L."/>
            <person name="Kohchi T."/>
            <person name="Yamato K.T."/>
            <person name="Jenkins J."/>
            <person name="Shu S."/>
            <person name="Ishizaki K."/>
            <person name="Yamaoka S."/>
            <person name="Nishihama R."/>
            <person name="Nakamura Y."/>
            <person name="Berger F."/>
            <person name="Adam C."/>
            <person name="Aki S.S."/>
            <person name="Althoff F."/>
            <person name="Araki T."/>
            <person name="Arteaga-Vazquez M.A."/>
            <person name="Balasubrmanian S."/>
            <person name="Barry K."/>
            <person name="Bauer D."/>
            <person name="Boehm C.R."/>
            <person name="Briginshaw L."/>
            <person name="Caballero-Perez J."/>
            <person name="Catarino B."/>
            <person name="Chen F."/>
            <person name="Chiyoda S."/>
            <person name="Chovatia M."/>
            <person name="Davies K.M."/>
            <person name="Delmans M."/>
            <person name="Demura T."/>
            <person name="Dierschke T."/>
            <person name="Dolan L."/>
            <person name="Dorantes-Acosta A.E."/>
            <person name="Eklund D.M."/>
            <person name="Florent S.N."/>
            <person name="Flores-Sandoval E."/>
            <person name="Fujiyama A."/>
            <person name="Fukuzawa H."/>
            <person name="Galik B."/>
            <person name="Grimanelli D."/>
            <person name="Grimwood J."/>
            <person name="Grossniklaus U."/>
            <person name="Hamada T."/>
            <person name="Haseloff J."/>
            <person name="Hetherington A.J."/>
            <person name="Higo A."/>
            <person name="Hirakawa Y."/>
            <person name="Hundley H.N."/>
            <person name="Ikeda Y."/>
            <person name="Inoue K."/>
            <person name="Inoue S.I."/>
            <person name="Ishida S."/>
            <person name="Jia Q."/>
            <person name="Kakita M."/>
            <person name="Kanazawa T."/>
            <person name="Kawai Y."/>
            <person name="Kawashima T."/>
            <person name="Kennedy M."/>
            <person name="Kinose K."/>
            <person name="Kinoshita T."/>
            <person name="Kohara Y."/>
            <person name="Koide E."/>
            <person name="Komatsu K."/>
            <person name="Kopischke S."/>
            <person name="Kubo M."/>
            <person name="Kyozuka J."/>
            <person name="Lagercrantz U."/>
            <person name="Lin S.S."/>
            <person name="Lindquist E."/>
            <person name="Lipzen A.M."/>
            <person name="Lu C.W."/>
            <person name="De Luna E."/>
            <person name="Martienssen R.A."/>
            <person name="Minamino N."/>
            <person name="Mizutani M."/>
            <person name="Mizutani M."/>
            <person name="Mochizuki N."/>
            <person name="Monte I."/>
            <person name="Mosher R."/>
            <person name="Nagasaki H."/>
            <person name="Nakagami H."/>
            <person name="Naramoto S."/>
            <person name="Nishitani K."/>
            <person name="Ohtani M."/>
            <person name="Okamoto T."/>
            <person name="Okumura M."/>
            <person name="Phillips J."/>
            <person name="Pollak B."/>
            <person name="Reinders A."/>
            <person name="Rovekamp M."/>
            <person name="Sano R."/>
            <person name="Sawa S."/>
            <person name="Schmid M.W."/>
            <person name="Shirakawa M."/>
            <person name="Solano R."/>
            <person name="Spunde A."/>
            <person name="Suetsugu N."/>
            <person name="Sugano S."/>
            <person name="Sugiyama A."/>
            <person name="Sun R."/>
            <person name="Suzuki Y."/>
            <person name="Takenaka M."/>
            <person name="Takezawa D."/>
            <person name="Tomogane H."/>
            <person name="Tsuzuki M."/>
            <person name="Ueda T."/>
            <person name="Umeda M."/>
            <person name="Ward J.M."/>
            <person name="Watanabe Y."/>
            <person name="Yazaki K."/>
            <person name="Yokoyama R."/>
            <person name="Yoshitake Y."/>
            <person name="Yotsui I."/>
            <person name="Zachgo S."/>
            <person name="Schmutz J."/>
        </authorList>
    </citation>
    <scope>NUCLEOTIDE SEQUENCE [LARGE SCALE GENOMIC DNA]</scope>
    <source>
        <strain evidence="3">Tak-1</strain>
    </source>
</reference>
<accession>A0A2R6WII8</accession>
<dbReference type="Gramene" id="Mp5g08110.1">
    <property type="protein sequence ID" value="Mp5g08110.1.cds"/>
    <property type="gene ID" value="Mp5g08110"/>
</dbReference>
<organism evidence="2 3">
    <name type="scientific">Marchantia polymorpha</name>
    <name type="common">Common liverwort</name>
    <name type="synonym">Marchantia aquatica</name>
    <dbReference type="NCBI Taxonomy" id="3197"/>
    <lineage>
        <taxon>Eukaryota</taxon>
        <taxon>Viridiplantae</taxon>
        <taxon>Streptophyta</taxon>
        <taxon>Embryophyta</taxon>
        <taxon>Marchantiophyta</taxon>
        <taxon>Marchantiopsida</taxon>
        <taxon>Marchantiidae</taxon>
        <taxon>Marchantiales</taxon>
        <taxon>Marchantiaceae</taxon>
        <taxon>Marchantia</taxon>
    </lineage>
</organism>
<dbReference type="Proteomes" id="UP000244005">
    <property type="component" value="Unassembled WGS sequence"/>
</dbReference>
<dbReference type="EMBL" id="KZ772758">
    <property type="protein sequence ID" value="PTQ33680.1"/>
    <property type="molecule type" value="Genomic_DNA"/>
</dbReference>
<reference evidence="2" key="2">
    <citation type="submission" date="2017-12" db="EMBL/GenBank/DDBJ databases">
        <title>WGS assembly of Marchantia polymorpha.</title>
        <authorList>
            <person name="Bowman J.L."/>
            <person name="Kohchi T."/>
            <person name="Yamato K.T."/>
            <person name="Jenkins J."/>
            <person name="Shu S."/>
            <person name="Ishizaki K."/>
            <person name="Yamaoka S."/>
            <person name="Nishihama R."/>
            <person name="Nakamura Y."/>
            <person name="Berger F."/>
            <person name="Adam C."/>
            <person name="Aki S.S."/>
            <person name="Althoff F."/>
            <person name="Araki T."/>
            <person name="Arteaga-Vazquez M.A."/>
            <person name="Balasubrmanian S."/>
            <person name="Bauer D."/>
            <person name="Boehm C.R."/>
            <person name="Briginshaw L."/>
            <person name="Caballero-Perez J."/>
            <person name="Catarino B."/>
            <person name="Chen F."/>
            <person name="Chiyoda S."/>
            <person name="Chovatia M."/>
            <person name="Davies K.M."/>
            <person name="Delmans M."/>
            <person name="Demura T."/>
            <person name="Dierschke T."/>
            <person name="Dolan L."/>
            <person name="Dorantes-Acosta A.E."/>
            <person name="Eklund D.M."/>
            <person name="Florent S.N."/>
            <person name="Flores-Sandoval E."/>
            <person name="Fujiyama A."/>
            <person name="Fukuzawa H."/>
            <person name="Galik B."/>
            <person name="Grimanelli D."/>
            <person name="Grimwood J."/>
            <person name="Grossniklaus U."/>
            <person name="Hamada T."/>
            <person name="Haseloff J."/>
            <person name="Hetherington A.J."/>
            <person name="Higo A."/>
            <person name="Hirakawa Y."/>
            <person name="Hundley H.N."/>
            <person name="Ikeda Y."/>
            <person name="Inoue K."/>
            <person name="Inoue S."/>
            <person name="Ishida S."/>
            <person name="Jia Q."/>
            <person name="Kakita M."/>
            <person name="Kanazawa T."/>
            <person name="Kawai Y."/>
            <person name="Kawashima T."/>
            <person name="Kennedy M."/>
            <person name="Kinose K."/>
            <person name="Kinoshita T."/>
            <person name="Kohara Y."/>
            <person name="Koide E."/>
            <person name="Komatsu K."/>
            <person name="Kopischke S."/>
            <person name="Kubo M."/>
            <person name="Kyozuka J."/>
            <person name="Lagercrantz U."/>
            <person name="Lin S.S."/>
            <person name="Lindquist E."/>
            <person name="Lipzen A.M."/>
            <person name="Lu C."/>
            <person name="Luna E.D."/>
            <person name="Martienssen R.A."/>
            <person name="Minamino N."/>
            <person name="Mizutani M."/>
            <person name="Mizutani M."/>
            <person name="Mochizuki N."/>
            <person name="Monte I."/>
            <person name="Mosher R."/>
            <person name="Nagasaki H."/>
            <person name="Nakagami H."/>
            <person name="Naramoto S."/>
            <person name="Nishitani K."/>
            <person name="Ohtani M."/>
            <person name="Okamoto T."/>
            <person name="Okumura M."/>
            <person name="Phillips J."/>
            <person name="Pollak B."/>
            <person name="Reinders A."/>
            <person name="Roevekamp M."/>
            <person name="Sano R."/>
            <person name="Sawa S."/>
            <person name="Schmid M.W."/>
            <person name="Shirakawa M."/>
            <person name="Solano R."/>
            <person name="Spunde A."/>
            <person name="Suetsugu N."/>
            <person name="Sugano S."/>
            <person name="Sugiyama A."/>
            <person name="Sun R."/>
            <person name="Suzuki Y."/>
            <person name="Takenaka M."/>
            <person name="Takezawa D."/>
            <person name="Tomogane H."/>
            <person name="Tsuzuki M."/>
            <person name="Ueda T."/>
            <person name="Umeda M."/>
            <person name="Ward J.M."/>
            <person name="Watanabe Y."/>
            <person name="Yazaki K."/>
            <person name="Yokoyama R."/>
            <person name="Yoshitake Y."/>
            <person name="Yotsui I."/>
            <person name="Zachgo S."/>
            <person name="Schmutz J."/>
        </authorList>
    </citation>
    <scope>NUCLEOTIDE SEQUENCE [LARGE SCALE GENOMIC DNA]</scope>
    <source>
        <strain evidence="2">Tak-1</strain>
    </source>
</reference>
<evidence type="ECO:0000256" key="1">
    <source>
        <dbReference type="SAM" id="MobiDB-lite"/>
    </source>
</evidence>
<protein>
    <submittedName>
        <fullName evidence="2">Uncharacterized protein</fullName>
    </submittedName>
</protein>
<feature type="region of interest" description="Disordered" evidence="1">
    <location>
        <begin position="1"/>
        <end position="24"/>
    </location>
</feature>
<dbReference type="Gramene" id="Mp5g08110.3">
    <property type="protein sequence ID" value="Mp5g08110.3.cds"/>
    <property type="gene ID" value="Mp5g08110"/>
</dbReference>
<dbReference type="EMBL" id="KZ772758">
    <property type="protein sequence ID" value="PTQ33679.1"/>
    <property type="molecule type" value="Genomic_DNA"/>
</dbReference>
<dbReference type="Gramene" id="Mp5g08110.2">
    <property type="protein sequence ID" value="Mp5g08110.2.cds"/>
    <property type="gene ID" value="Mp5g08110"/>
</dbReference>
<dbReference type="AlphaFoldDB" id="A0A2R6WII8"/>
<keyword evidence="3" id="KW-1185">Reference proteome</keyword>
<name>A0A2R6WII8_MARPO</name>
<dbReference type="EMBL" id="KZ772758">
    <property type="protein sequence ID" value="PTQ33678.1"/>
    <property type="molecule type" value="Genomic_DNA"/>
</dbReference>
<proteinExistence type="predicted"/>
<gene>
    <name evidence="2" type="ORF">MARPO_0086s0015</name>
</gene>
<feature type="region of interest" description="Disordered" evidence="1">
    <location>
        <begin position="53"/>
        <end position="74"/>
    </location>
</feature>
<feature type="compositionally biased region" description="Basic and acidic residues" evidence="1">
    <location>
        <begin position="63"/>
        <end position="74"/>
    </location>
</feature>